<comment type="caution">
    <text evidence="1">The sequence shown here is derived from an EMBL/GenBank/DDBJ whole genome shotgun (WGS) entry which is preliminary data.</text>
</comment>
<keyword evidence="2" id="KW-1185">Reference proteome</keyword>
<organism evidence="1 2">
    <name type="scientific">Trametes sanguinea</name>
    <dbReference type="NCBI Taxonomy" id="158606"/>
    <lineage>
        <taxon>Eukaryota</taxon>
        <taxon>Fungi</taxon>
        <taxon>Dikarya</taxon>
        <taxon>Basidiomycota</taxon>
        <taxon>Agaricomycotina</taxon>
        <taxon>Agaricomycetes</taxon>
        <taxon>Polyporales</taxon>
        <taxon>Polyporaceae</taxon>
        <taxon>Trametes</taxon>
    </lineage>
</organism>
<dbReference type="EMBL" id="JANSHE010002879">
    <property type="protein sequence ID" value="KAJ2988942.1"/>
    <property type="molecule type" value="Genomic_DNA"/>
</dbReference>
<evidence type="ECO:0000313" key="2">
    <source>
        <dbReference type="Proteomes" id="UP001144978"/>
    </source>
</evidence>
<sequence>MSMSWRWFLVVSCASLAHSQLPSPSTQAPLAASNTNVDADGLGILRRYALLRQADRDVQDVLHAVEHADAQVWQIGPSHVDVYFERPKKRLDLPIPEVGAIPLNSIDDLYPNIASGKLGSLANSTYHSVYHPLYEIEEFMQEMASAYPNLVDLINLGHTSEAREMLAMRISRGDSELRKSDGTAAKKTGFVITGAQHAREWIATSTALYLAHALVADAAEDFALSSWLDYFVSEPCAMTIPVADSQPLRRPMQDFYVIPVPNPDGYVYTWDSDRLWYKNRQNIGAAETCVGIDMNRNWGYKWKAKSKLPSFSESTNGSYESTDADPCSPWYPGHRPFEAPEVNNIANFITTLPSLKAFVDLRSYGQMREPPFPRIWSGEKF</sequence>
<gene>
    <name evidence="1" type="ORF">NUW54_g8949</name>
</gene>
<dbReference type="Proteomes" id="UP001144978">
    <property type="component" value="Unassembled WGS sequence"/>
</dbReference>
<accession>A0ACC1P9R5</accession>
<proteinExistence type="predicted"/>
<name>A0ACC1P9R5_9APHY</name>
<protein>
    <submittedName>
        <fullName evidence="1">Uncharacterized protein</fullName>
    </submittedName>
</protein>
<reference evidence="1" key="1">
    <citation type="submission" date="2022-08" db="EMBL/GenBank/DDBJ databases">
        <title>Genome Sequence of Pycnoporus sanguineus.</title>
        <authorList>
            <person name="Buettner E."/>
        </authorList>
    </citation>
    <scope>NUCLEOTIDE SEQUENCE</scope>
    <source>
        <strain evidence="1">CG-C14</strain>
    </source>
</reference>
<evidence type="ECO:0000313" key="1">
    <source>
        <dbReference type="EMBL" id="KAJ2988942.1"/>
    </source>
</evidence>